<evidence type="ECO:0000256" key="3">
    <source>
        <dbReference type="ARBA" id="ARBA00023125"/>
    </source>
</evidence>
<accession>A0ABV8SPB2</accession>
<proteinExistence type="inferred from homology"/>
<feature type="domain" description="HTH lysR-type" evidence="5">
    <location>
        <begin position="1"/>
        <end position="59"/>
    </location>
</feature>
<dbReference type="RefSeq" id="WP_380595886.1">
    <property type="nucleotide sequence ID" value="NZ_JBHSDU010000003.1"/>
</dbReference>
<dbReference type="Pfam" id="PF03466">
    <property type="entry name" value="LysR_substrate"/>
    <property type="match status" value="1"/>
</dbReference>
<dbReference type="SUPFAM" id="SSF53850">
    <property type="entry name" value="Periplasmic binding protein-like II"/>
    <property type="match status" value="1"/>
</dbReference>
<dbReference type="Gene3D" id="3.40.190.290">
    <property type="match status" value="1"/>
</dbReference>
<dbReference type="PROSITE" id="PS50931">
    <property type="entry name" value="HTH_LYSR"/>
    <property type="match status" value="1"/>
</dbReference>
<gene>
    <name evidence="6" type="ORF">ACFPN2_06895</name>
</gene>
<keyword evidence="7" id="KW-1185">Reference proteome</keyword>
<dbReference type="Gene3D" id="1.10.10.10">
    <property type="entry name" value="Winged helix-like DNA-binding domain superfamily/Winged helix DNA-binding domain"/>
    <property type="match status" value="1"/>
</dbReference>
<comment type="caution">
    <text evidence="6">The sequence shown here is derived from an EMBL/GenBank/DDBJ whole genome shotgun (WGS) entry which is preliminary data.</text>
</comment>
<keyword evidence="4" id="KW-0804">Transcription</keyword>
<reference evidence="7" key="1">
    <citation type="journal article" date="2019" name="Int. J. Syst. Evol. Microbiol.">
        <title>The Global Catalogue of Microorganisms (GCM) 10K type strain sequencing project: providing services to taxonomists for standard genome sequencing and annotation.</title>
        <authorList>
            <consortium name="The Broad Institute Genomics Platform"/>
            <consortium name="The Broad Institute Genome Sequencing Center for Infectious Disease"/>
            <person name="Wu L."/>
            <person name="Ma J."/>
        </authorList>
    </citation>
    <scope>NUCLEOTIDE SEQUENCE [LARGE SCALE GENOMIC DNA]</scope>
    <source>
        <strain evidence="7">CGMCC 1.10759</strain>
    </source>
</reference>
<evidence type="ECO:0000313" key="7">
    <source>
        <dbReference type="Proteomes" id="UP001595904"/>
    </source>
</evidence>
<organism evidence="6 7">
    <name type="scientific">Steroidobacter flavus</name>
    <dbReference type="NCBI Taxonomy" id="1842136"/>
    <lineage>
        <taxon>Bacteria</taxon>
        <taxon>Pseudomonadati</taxon>
        <taxon>Pseudomonadota</taxon>
        <taxon>Gammaproteobacteria</taxon>
        <taxon>Steroidobacterales</taxon>
        <taxon>Steroidobacteraceae</taxon>
        <taxon>Steroidobacter</taxon>
    </lineage>
</organism>
<dbReference type="Proteomes" id="UP001595904">
    <property type="component" value="Unassembled WGS sequence"/>
</dbReference>
<name>A0ABV8SPB2_9GAMM</name>
<keyword evidence="3" id="KW-0238">DNA-binding</keyword>
<sequence>MQDLNDLFYFSQVVSHGGFAPAGRALKIPKSKLSRRVAQLEERLGVRLIERSSRRFRVTDIGKTFFDQSQIAVSAAERAEALVAASLTEPKGVVRFSCPTGLIEVISPMLPDFLSLYPRVRIEIVATDRRVDVIAERIDVALRVRTDLDTDAALTMRTLARSQRILLASPALANALKGVDIALLANVPTLSSSDEGGESTWILEGPDGQTHTHTHIARLSCSDFAAIRAAAIAGLGVALLPDHTCAAALRSGALVRIFPEWAAKEGIVHLVFTTRTGLPPVVRAWIDHLAARFRAGSVEPAEHAH</sequence>
<dbReference type="InterPro" id="IPR036388">
    <property type="entry name" value="WH-like_DNA-bd_sf"/>
</dbReference>
<evidence type="ECO:0000313" key="6">
    <source>
        <dbReference type="EMBL" id="MFC4308805.1"/>
    </source>
</evidence>
<dbReference type="EMBL" id="JBHSDU010000003">
    <property type="protein sequence ID" value="MFC4308805.1"/>
    <property type="molecule type" value="Genomic_DNA"/>
</dbReference>
<dbReference type="InterPro" id="IPR000847">
    <property type="entry name" value="LysR_HTH_N"/>
</dbReference>
<dbReference type="PANTHER" id="PTHR30537">
    <property type="entry name" value="HTH-TYPE TRANSCRIPTIONAL REGULATOR"/>
    <property type="match status" value="1"/>
</dbReference>
<dbReference type="InterPro" id="IPR005119">
    <property type="entry name" value="LysR_subst-bd"/>
</dbReference>
<evidence type="ECO:0000256" key="1">
    <source>
        <dbReference type="ARBA" id="ARBA00009437"/>
    </source>
</evidence>
<dbReference type="Pfam" id="PF00126">
    <property type="entry name" value="HTH_1"/>
    <property type="match status" value="1"/>
</dbReference>
<evidence type="ECO:0000256" key="2">
    <source>
        <dbReference type="ARBA" id="ARBA00023015"/>
    </source>
</evidence>
<dbReference type="SUPFAM" id="SSF46785">
    <property type="entry name" value="Winged helix' DNA-binding domain"/>
    <property type="match status" value="1"/>
</dbReference>
<evidence type="ECO:0000256" key="4">
    <source>
        <dbReference type="ARBA" id="ARBA00023163"/>
    </source>
</evidence>
<keyword evidence="2" id="KW-0805">Transcription regulation</keyword>
<evidence type="ECO:0000259" key="5">
    <source>
        <dbReference type="PROSITE" id="PS50931"/>
    </source>
</evidence>
<dbReference type="InterPro" id="IPR036390">
    <property type="entry name" value="WH_DNA-bd_sf"/>
</dbReference>
<dbReference type="PANTHER" id="PTHR30537:SF31">
    <property type="entry name" value="TRANSCRIPTIONAL REGULATOR, LYSR FAMILY"/>
    <property type="match status" value="1"/>
</dbReference>
<comment type="similarity">
    <text evidence="1">Belongs to the LysR transcriptional regulatory family.</text>
</comment>
<dbReference type="InterPro" id="IPR058163">
    <property type="entry name" value="LysR-type_TF_proteobact-type"/>
</dbReference>
<protein>
    <submittedName>
        <fullName evidence="6">LysR family transcriptional regulator</fullName>
    </submittedName>
</protein>